<dbReference type="InterPro" id="IPR015943">
    <property type="entry name" value="WD40/YVTN_repeat-like_dom_sf"/>
</dbReference>
<dbReference type="InterPro" id="IPR001680">
    <property type="entry name" value="WD40_rpt"/>
</dbReference>
<feature type="repeat" description="WD" evidence="3">
    <location>
        <begin position="26"/>
        <end position="68"/>
    </location>
</feature>
<dbReference type="SUPFAM" id="SSF50978">
    <property type="entry name" value="WD40 repeat-like"/>
    <property type="match status" value="1"/>
</dbReference>
<dbReference type="EMBL" id="HG996475">
    <property type="protein sequence ID" value="CAG1863417.1"/>
    <property type="molecule type" value="Genomic_DNA"/>
</dbReference>
<protein>
    <submittedName>
        <fullName evidence="4">(wild Malaysian banana) hypothetical protein</fullName>
    </submittedName>
</protein>
<evidence type="ECO:0000256" key="2">
    <source>
        <dbReference type="ARBA" id="ARBA00022737"/>
    </source>
</evidence>
<proteinExistence type="predicted"/>
<evidence type="ECO:0000313" key="4">
    <source>
        <dbReference type="EMBL" id="CAG1863417.1"/>
    </source>
</evidence>
<feature type="repeat" description="WD" evidence="3">
    <location>
        <begin position="1"/>
        <end position="26"/>
    </location>
</feature>
<dbReference type="Pfam" id="PF00400">
    <property type="entry name" value="WD40"/>
    <property type="match status" value="2"/>
</dbReference>
<dbReference type="PANTHER" id="PTHR14221:SF0">
    <property type="entry name" value="WD REPEAT-CONTAINING PROTEIN 44"/>
    <property type="match status" value="1"/>
</dbReference>
<dbReference type="InterPro" id="IPR040324">
    <property type="entry name" value="WDR44/Dgr2"/>
</dbReference>
<dbReference type="InterPro" id="IPR036322">
    <property type="entry name" value="WD40_repeat_dom_sf"/>
</dbReference>
<evidence type="ECO:0000256" key="3">
    <source>
        <dbReference type="PROSITE-ProRule" id="PRU00221"/>
    </source>
</evidence>
<reference evidence="4" key="1">
    <citation type="submission" date="2021-03" db="EMBL/GenBank/DDBJ databases">
        <authorList>
            <consortium name="Genoscope - CEA"/>
            <person name="William W."/>
        </authorList>
    </citation>
    <scope>NUCLEOTIDE SEQUENCE</scope>
    <source>
        <strain evidence="4">Doubled-haploid Pahang</strain>
    </source>
</reference>
<dbReference type="AlphaFoldDB" id="A0A8D7B7J9"/>
<name>A0A8D7B7J9_MUSAM</name>
<dbReference type="SMART" id="SM00320">
    <property type="entry name" value="WD40"/>
    <property type="match status" value="2"/>
</dbReference>
<dbReference type="PROSITE" id="PS50082">
    <property type="entry name" value="WD_REPEATS_2"/>
    <property type="match status" value="2"/>
</dbReference>
<evidence type="ECO:0000256" key="1">
    <source>
        <dbReference type="ARBA" id="ARBA00022574"/>
    </source>
</evidence>
<organism evidence="4">
    <name type="scientific">Musa acuminata subsp. malaccensis</name>
    <name type="common">Wild banana</name>
    <name type="synonym">Musa malaccensis</name>
    <dbReference type="NCBI Taxonomy" id="214687"/>
    <lineage>
        <taxon>Eukaryota</taxon>
        <taxon>Viridiplantae</taxon>
        <taxon>Streptophyta</taxon>
        <taxon>Embryophyta</taxon>
        <taxon>Tracheophyta</taxon>
        <taxon>Spermatophyta</taxon>
        <taxon>Magnoliopsida</taxon>
        <taxon>Liliopsida</taxon>
        <taxon>Zingiberales</taxon>
        <taxon>Musaceae</taxon>
        <taxon>Musa</taxon>
    </lineage>
</organism>
<keyword evidence="2" id="KW-0677">Repeat</keyword>
<dbReference type="PROSITE" id="PS50294">
    <property type="entry name" value="WD_REPEATS_REGION"/>
    <property type="match status" value="1"/>
</dbReference>
<dbReference type="PANTHER" id="PTHR14221">
    <property type="entry name" value="WD REPEAT DOMAIN 44"/>
    <property type="match status" value="1"/>
</dbReference>
<gene>
    <name evidence="4" type="ORF">GSMUA_22110.1</name>
</gene>
<keyword evidence="1 3" id="KW-0853">WD repeat</keyword>
<sequence length="143" mass="16017">MQHLLSSSKDKTVRLWQVGSGSCLKVFSHINYVTCVQYNPIDENYFVSGSIDGKVRIWNISRGQVVDWVDIREIVTAVCFHPNGKGVVEGTLTGGCCFYDAPDNHLQIVAQIKKKSLKNQITGFQFCPRDPQKLMLTSADSHI</sequence>
<accession>A0A8D7B7J9</accession>
<dbReference type="Gene3D" id="2.130.10.10">
    <property type="entry name" value="YVTN repeat-like/Quinoprotein amine dehydrogenase"/>
    <property type="match status" value="1"/>
</dbReference>